<protein>
    <submittedName>
        <fullName evidence="1">Uncharacterized protein</fullName>
    </submittedName>
</protein>
<gene>
    <name evidence="1" type="ORF">L1987_62552</name>
</gene>
<comment type="caution">
    <text evidence="1">The sequence shown here is derived from an EMBL/GenBank/DDBJ whole genome shotgun (WGS) entry which is preliminary data.</text>
</comment>
<name>A0ACB9CAS9_9ASTR</name>
<sequence length="95" mass="11061">MREAQKAKPLMLWQRLGFSCYRRERRRSQGADHYSSINAVYSHRLVSGAPYSPQRFSFDDSLFLIAAESSASCLSYLVGRVDIDLDNHNLYYHRN</sequence>
<reference evidence="1 2" key="2">
    <citation type="journal article" date="2022" name="Mol. Ecol. Resour.">
        <title>The genomes of chicory, endive, great burdock and yacon provide insights into Asteraceae paleo-polyploidization history and plant inulin production.</title>
        <authorList>
            <person name="Fan W."/>
            <person name="Wang S."/>
            <person name="Wang H."/>
            <person name="Wang A."/>
            <person name="Jiang F."/>
            <person name="Liu H."/>
            <person name="Zhao H."/>
            <person name="Xu D."/>
            <person name="Zhang Y."/>
        </authorList>
    </citation>
    <scope>NUCLEOTIDE SEQUENCE [LARGE SCALE GENOMIC DNA]</scope>
    <source>
        <strain evidence="2">cv. Yunnan</strain>
        <tissue evidence="1">Leaves</tissue>
    </source>
</reference>
<accession>A0ACB9CAS9</accession>
<dbReference type="EMBL" id="CM042038">
    <property type="protein sequence ID" value="KAI3731364.1"/>
    <property type="molecule type" value="Genomic_DNA"/>
</dbReference>
<evidence type="ECO:0000313" key="1">
    <source>
        <dbReference type="EMBL" id="KAI3731364.1"/>
    </source>
</evidence>
<proteinExistence type="predicted"/>
<evidence type="ECO:0000313" key="2">
    <source>
        <dbReference type="Proteomes" id="UP001056120"/>
    </source>
</evidence>
<keyword evidence="2" id="KW-1185">Reference proteome</keyword>
<organism evidence="1 2">
    <name type="scientific">Smallanthus sonchifolius</name>
    <dbReference type="NCBI Taxonomy" id="185202"/>
    <lineage>
        <taxon>Eukaryota</taxon>
        <taxon>Viridiplantae</taxon>
        <taxon>Streptophyta</taxon>
        <taxon>Embryophyta</taxon>
        <taxon>Tracheophyta</taxon>
        <taxon>Spermatophyta</taxon>
        <taxon>Magnoliopsida</taxon>
        <taxon>eudicotyledons</taxon>
        <taxon>Gunneridae</taxon>
        <taxon>Pentapetalae</taxon>
        <taxon>asterids</taxon>
        <taxon>campanulids</taxon>
        <taxon>Asterales</taxon>
        <taxon>Asteraceae</taxon>
        <taxon>Asteroideae</taxon>
        <taxon>Heliantheae alliance</taxon>
        <taxon>Millerieae</taxon>
        <taxon>Smallanthus</taxon>
    </lineage>
</organism>
<reference evidence="2" key="1">
    <citation type="journal article" date="2022" name="Mol. Ecol. Resour.">
        <title>The genomes of chicory, endive, great burdock and yacon provide insights into Asteraceae palaeo-polyploidization history and plant inulin production.</title>
        <authorList>
            <person name="Fan W."/>
            <person name="Wang S."/>
            <person name="Wang H."/>
            <person name="Wang A."/>
            <person name="Jiang F."/>
            <person name="Liu H."/>
            <person name="Zhao H."/>
            <person name="Xu D."/>
            <person name="Zhang Y."/>
        </authorList>
    </citation>
    <scope>NUCLEOTIDE SEQUENCE [LARGE SCALE GENOMIC DNA]</scope>
    <source>
        <strain evidence="2">cv. Yunnan</strain>
    </source>
</reference>
<dbReference type="Proteomes" id="UP001056120">
    <property type="component" value="Linkage Group LG21"/>
</dbReference>